<dbReference type="Proteomes" id="UP000887579">
    <property type="component" value="Unplaced"/>
</dbReference>
<reference evidence="2" key="1">
    <citation type="submission" date="2022-11" db="UniProtKB">
        <authorList>
            <consortium name="WormBaseParasite"/>
        </authorList>
    </citation>
    <scope>IDENTIFICATION</scope>
</reference>
<name>A0AC34G2F4_9BILA</name>
<protein>
    <submittedName>
        <fullName evidence="2">Protein UNC80 central region domain-containing protein</fullName>
    </submittedName>
</protein>
<proteinExistence type="predicted"/>
<evidence type="ECO:0000313" key="1">
    <source>
        <dbReference type="Proteomes" id="UP000887579"/>
    </source>
</evidence>
<accession>A0AC34G2F4</accession>
<dbReference type="WBParaSite" id="ES5_v2.g23906.t1">
    <property type="protein sequence ID" value="ES5_v2.g23906.t1"/>
    <property type="gene ID" value="ES5_v2.g23906"/>
</dbReference>
<organism evidence="1 2">
    <name type="scientific">Panagrolaimus sp. ES5</name>
    <dbReference type="NCBI Taxonomy" id="591445"/>
    <lineage>
        <taxon>Eukaryota</taxon>
        <taxon>Metazoa</taxon>
        <taxon>Ecdysozoa</taxon>
        <taxon>Nematoda</taxon>
        <taxon>Chromadorea</taxon>
        <taxon>Rhabditida</taxon>
        <taxon>Tylenchina</taxon>
        <taxon>Panagrolaimomorpha</taxon>
        <taxon>Panagrolaimoidea</taxon>
        <taxon>Panagrolaimidae</taxon>
        <taxon>Panagrolaimus</taxon>
    </lineage>
</organism>
<evidence type="ECO:0000313" key="2">
    <source>
        <dbReference type="WBParaSite" id="ES5_v2.g23906.t1"/>
    </source>
</evidence>
<sequence>MQPERRVSYSTADEESSPRGSHDLIEEPQLAGNAEKKVRRLAQGRQRLLKRGSPSGQPHASLESSHKKRETSFRLRKQSRSPAALENDENLAESAPLMVDSEGGPFSQQRRKTTSLRSSTKWNIRSTRLRSPGSRTSQIPAGLPPPISTIDGQFVSATSVSQVGVPLGNRQRDSLKPKNPTSGNADDHERSGSQREGTGGIADHFSPERRTTGSYSSSQHGGIPTAQQQQQMIHSIEDSEDEMLKNMPWIKTIIEFSKKFDMECTHQKYCTRWCYERVYRQCFRLNEAFKVVYDDDLSQDSIIDKRKQFVESWQAKQDFTKQKRVSNPRRESATVRQSGVDRVPMALRGLLIEKLNEIE</sequence>